<dbReference type="InterPro" id="IPR005019">
    <property type="entry name" value="Adenine_glyco"/>
</dbReference>
<dbReference type="PANTHER" id="PTHR30037:SF4">
    <property type="entry name" value="DNA-3-METHYLADENINE GLYCOSYLASE I"/>
    <property type="match status" value="1"/>
</dbReference>
<dbReference type="GO" id="GO:0006284">
    <property type="term" value="P:base-excision repair"/>
    <property type="evidence" value="ECO:0007669"/>
    <property type="project" value="InterPro"/>
</dbReference>
<reference evidence="2 3" key="1">
    <citation type="submission" date="2020-10" db="EMBL/GenBank/DDBJ databases">
        <title>Blautia liquoris sp.nov., isolated from the mud in a fermentation cellar used for the production of Chinese strong-flavoured liquor.</title>
        <authorList>
            <person name="Lu L."/>
        </authorList>
    </citation>
    <scope>NUCLEOTIDE SEQUENCE [LARGE SCALE GENOMIC DNA]</scope>
    <source>
        <strain evidence="2 3">LZLJ-3</strain>
    </source>
</reference>
<feature type="binding site" evidence="1">
    <location>
        <position position="177"/>
    </location>
    <ligand>
        <name>Zn(2+)</name>
        <dbReference type="ChEBI" id="CHEBI:29105"/>
    </ligand>
</feature>
<feature type="binding site" evidence="1">
    <location>
        <position position="6"/>
    </location>
    <ligand>
        <name>Zn(2+)</name>
        <dbReference type="ChEBI" id="CHEBI:29105"/>
    </ligand>
</feature>
<dbReference type="GO" id="GO:0008725">
    <property type="term" value="F:DNA-3-methyladenine glycosylase activity"/>
    <property type="evidence" value="ECO:0007669"/>
    <property type="project" value="InterPro"/>
</dbReference>
<dbReference type="EMBL" id="CP063304">
    <property type="protein sequence ID" value="QOV20407.1"/>
    <property type="molecule type" value="Genomic_DNA"/>
</dbReference>
<evidence type="ECO:0000313" key="2">
    <source>
        <dbReference type="EMBL" id="QOV20407.1"/>
    </source>
</evidence>
<dbReference type="Proteomes" id="UP000593601">
    <property type="component" value="Chromosome"/>
</dbReference>
<dbReference type="PANTHER" id="PTHR30037">
    <property type="entry name" value="DNA-3-METHYLADENINE GLYCOSYLASE 1"/>
    <property type="match status" value="1"/>
</dbReference>
<dbReference type="SUPFAM" id="SSF48150">
    <property type="entry name" value="DNA-glycosylase"/>
    <property type="match status" value="1"/>
</dbReference>
<dbReference type="RefSeq" id="WP_193736727.1">
    <property type="nucleotide sequence ID" value="NZ_CP063304.1"/>
</dbReference>
<dbReference type="Pfam" id="PF03352">
    <property type="entry name" value="Adenine_glyco"/>
    <property type="match status" value="1"/>
</dbReference>
<organism evidence="2 3">
    <name type="scientific">Blautia liquoris</name>
    <dbReference type="NCBI Taxonomy" id="2779518"/>
    <lineage>
        <taxon>Bacteria</taxon>
        <taxon>Bacillati</taxon>
        <taxon>Bacillota</taxon>
        <taxon>Clostridia</taxon>
        <taxon>Lachnospirales</taxon>
        <taxon>Lachnospiraceae</taxon>
        <taxon>Blautia</taxon>
    </lineage>
</organism>
<dbReference type="KEGG" id="bliq:INP51_05525"/>
<feature type="binding site" evidence="1">
    <location>
        <position position="181"/>
    </location>
    <ligand>
        <name>Zn(2+)</name>
        <dbReference type="ChEBI" id="CHEBI:29105"/>
    </ligand>
</feature>
<sequence>MSIKRCSWADKSKLEQEYHDNKWGRPVHDDHELFKMLILEGQQAGLSWSTILKKMDALCDAYDDFRPEKLALFDEAKMKRLLSNSGIIRNRLKVNAAVNNAKMYFKLCDNYGSLDHFLWSYVDGRPILNHWETMQEVPANTPLSDEISIQLKKEGFKFVGSTIVYSLMQSVGMVNDHLASCSFRFPELKKL</sequence>
<proteinExistence type="predicted"/>
<dbReference type="InterPro" id="IPR052891">
    <property type="entry name" value="DNA-3mA_glycosylase"/>
</dbReference>
<dbReference type="InterPro" id="IPR011257">
    <property type="entry name" value="DNA_glycosylase"/>
</dbReference>
<keyword evidence="1" id="KW-0862">Zinc</keyword>
<gene>
    <name evidence="2" type="ORF">INP51_05525</name>
</gene>
<keyword evidence="1" id="KW-0479">Metal-binding</keyword>
<dbReference type="GO" id="GO:0046872">
    <property type="term" value="F:metal ion binding"/>
    <property type="evidence" value="ECO:0007669"/>
    <property type="project" value="UniProtKB-KW"/>
</dbReference>
<dbReference type="AlphaFoldDB" id="A0A7M2RLI8"/>
<keyword evidence="3" id="KW-1185">Reference proteome</keyword>
<evidence type="ECO:0000313" key="3">
    <source>
        <dbReference type="Proteomes" id="UP000593601"/>
    </source>
</evidence>
<protein>
    <submittedName>
        <fullName evidence="2">DNA-3-methyladenine glycosylase I</fullName>
    </submittedName>
</protein>
<evidence type="ECO:0000256" key="1">
    <source>
        <dbReference type="PIRSR" id="PIRSR605019-1"/>
    </source>
</evidence>
<accession>A0A7M2RLI8</accession>
<feature type="binding site" evidence="1">
    <location>
        <position position="19"/>
    </location>
    <ligand>
        <name>Zn(2+)</name>
        <dbReference type="ChEBI" id="CHEBI:29105"/>
    </ligand>
</feature>
<dbReference type="Gene3D" id="1.10.340.30">
    <property type="entry name" value="Hypothetical protein, domain 2"/>
    <property type="match status" value="1"/>
</dbReference>
<name>A0A7M2RLI8_9FIRM</name>